<reference evidence="9 10" key="1">
    <citation type="submission" date="2018-06" db="EMBL/GenBank/DDBJ databases">
        <authorList>
            <consortium name="Pathogen Informatics"/>
            <person name="Doyle S."/>
        </authorList>
    </citation>
    <scope>NUCLEOTIDE SEQUENCE [LARGE SCALE GENOMIC DNA]</scope>
    <source>
        <strain evidence="9 10">NCTC13294</strain>
    </source>
</reference>
<evidence type="ECO:0000313" key="9">
    <source>
        <dbReference type="EMBL" id="SUX25224.1"/>
    </source>
</evidence>
<evidence type="ECO:0000256" key="5">
    <source>
        <dbReference type="ARBA" id="ARBA00022989"/>
    </source>
</evidence>
<evidence type="ECO:0000256" key="2">
    <source>
        <dbReference type="ARBA" id="ARBA00022448"/>
    </source>
</evidence>
<keyword evidence="6 7" id="KW-0472">Membrane</keyword>
<dbReference type="SUPFAM" id="SSF161098">
    <property type="entry name" value="MetI-like"/>
    <property type="match status" value="1"/>
</dbReference>
<evidence type="ECO:0000259" key="8">
    <source>
        <dbReference type="PROSITE" id="PS50928"/>
    </source>
</evidence>
<dbReference type="Proteomes" id="UP000254572">
    <property type="component" value="Unassembled WGS sequence"/>
</dbReference>
<evidence type="ECO:0000313" key="10">
    <source>
        <dbReference type="Proteomes" id="UP000254572"/>
    </source>
</evidence>
<dbReference type="PROSITE" id="PS50928">
    <property type="entry name" value="ABC_TM1"/>
    <property type="match status" value="1"/>
</dbReference>
<feature type="transmembrane region" description="Helical" evidence="7">
    <location>
        <begin position="23"/>
        <end position="44"/>
    </location>
</feature>
<dbReference type="EMBL" id="UFUW01000001">
    <property type="protein sequence ID" value="SUX25224.1"/>
    <property type="molecule type" value="Genomic_DNA"/>
</dbReference>
<keyword evidence="10" id="KW-1185">Reference proteome</keyword>
<sequence length="265" mass="28753">MNTVNRIAVPLRTRVFGGKAPRWQGWLVFAVLLVVWEAAVRLGWISRAFIASPSEIVVQLKQLLVSGLLWEHLWASVRRLAIGWGLGTLLGIVIGLLIGLWRVARGMLLPLVSALFPVPKIALLPLFLVWFGIDEGSKVATILIGTLFPTVIATYAAVNNVDRGLIRMGQSFGLPQAAVIRSIILPGAMPGIFAGFRISVSIAITMLVVAEMMSAESGIGAYIANAGALYQMDQLLAGVTLLALLGIVLSWLLGVIERRVLRWRE</sequence>
<organism evidence="9 10">
    <name type="scientific">Cardiobacterium valvarum</name>
    <dbReference type="NCBI Taxonomy" id="194702"/>
    <lineage>
        <taxon>Bacteria</taxon>
        <taxon>Pseudomonadati</taxon>
        <taxon>Pseudomonadota</taxon>
        <taxon>Gammaproteobacteria</taxon>
        <taxon>Cardiobacteriales</taxon>
        <taxon>Cardiobacteriaceae</taxon>
        <taxon>Cardiobacterium</taxon>
    </lineage>
</organism>
<evidence type="ECO:0000256" key="4">
    <source>
        <dbReference type="ARBA" id="ARBA00022692"/>
    </source>
</evidence>
<dbReference type="OrthoDB" id="8138334at2"/>
<evidence type="ECO:0000256" key="6">
    <source>
        <dbReference type="ARBA" id="ARBA00023136"/>
    </source>
</evidence>
<name>A0A381EDW5_9GAMM</name>
<accession>A0A381EDW5</accession>
<keyword evidence="2 7" id="KW-0813">Transport</keyword>
<dbReference type="RefSeq" id="WP_115612422.1">
    <property type="nucleotide sequence ID" value="NZ_JBHLZC010000001.1"/>
</dbReference>
<feature type="transmembrane region" description="Helical" evidence="7">
    <location>
        <begin position="108"/>
        <end position="133"/>
    </location>
</feature>
<dbReference type="GO" id="GO:0042918">
    <property type="term" value="P:alkanesulfonate transmembrane transport"/>
    <property type="evidence" value="ECO:0007669"/>
    <property type="project" value="UniProtKB-ARBA"/>
</dbReference>
<dbReference type="InterPro" id="IPR000515">
    <property type="entry name" value="MetI-like"/>
</dbReference>
<protein>
    <submittedName>
        <fullName evidence="9">Aliphatic sulfonates transport permease protein ssuC</fullName>
    </submittedName>
</protein>
<dbReference type="Gene3D" id="1.10.3720.10">
    <property type="entry name" value="MetI-like"/>
    <property type="match status" value="1"/>
</dbReference>
<evidence type="ECO:0000256" key="7">
    <source>
        <dbReference type="RuleBase" id="RU363032"/>
    </source>
</evidence>
<feature type="transmembrane region" description="Helical" evidence="7">
    <location>
        <begin position="191"/>
        <end position="215"/>
    </location>
</feature>
<evidence type="ECO:0000256" key="3">
    <source>
        <dbReference type="ARBA" id="ARBA00022475"/>
    </source>
</evidence>
<keyword evidence="3" id="KW-1003">Cell membrane</keyword>
<feature type="transmembrane region" description="Helical" evidence="7">
    <location>
        <begin position="81"/>
        <end position="101"/>
    </location>
</feature>
<dbReference type="FunFam" id="1.10.3720.10:FF:000003">
    <property type="entry name" value="Aliphatic sulfonate ABC transporter permease"/>
    <property type="match status" value="1"/>
</dbReference>
<feature type="transmembrane region" description="Helical" evidence="7">
    <location>
        <begin position="139"/>
        <end position="158"/>
    </location>
</feature>
<dbReference type="PANTHER" id="PTHR30151">
    <property type="entry name" value="ALKANE SULFONATE ABC TRANSPORTER-RELATED, MEMBRANE SUBUNIT"/>
    <property type="match status" value="1"/>
</dbReference>
<feature type="domain" description="ABC transmembrane type-1" evidence="8">
    <location>
        <begin position="73"/>
        <end position="253"/>
    </location>
</feature>
<keyword evidence="5 7" id="KW-1133">Transmembrane helix</keyword>
<comment type="subcellular location">
    <subcellularLocation>
        <location evidence="1 7">Cell membrane</location>
        <topology evidence="1 7">Multi-pass membrane protein</topology>
    </subcellularLocation>
</comment>
<evidence type="ECO:0000256" key="1">
    <source>
        <dbReference type="ARBA" id="ARBA00004651"/>
    </source>
</evidence>
<dbReference type="AlphaFoldDB" id="A0A381EDW5"/>
<feature type="transmembrane region" description="Helical" evidence="7">
    <location>
        <begin position="235"/>
        <end position="256"/>
    </location>
</feature>
<proteinExistence type="inferred from homology"/>
<gene>
    <name evidence="9" type="primary">ssuC</name>
    <name evidence="9" type="ORF">NCTC13294_02308</name>
</gene>
<dbReference type="Pfam" id="PF00528">
    <property type="entry name" value="BPD_transp_1"/>
    <property type="match status" value="1"/>
</dbReference>
<comment type="similarity">
    <text evidence="7">Belongs to the binding-protein-dependent transport system permease family.</text>
</comment>
<dbReference type="CDD" id="cd06261">
    <property type="entry name" value="TM_PBP2"/>
    <property type="match status" value="1"/>
</dbReference>
<dbReference type="InterPro" id="IPR035906">
    <property type="entry name" value="MetI-like_sf"/>
</dbReference>
<keyword evidence="4 7" id="KW-0812">Transmembrane</keyword>
<dbReference type="GO" id="GO:0005886">
    <property type="term" value="C:plasma membrane"/>
    <property type="evidence" value="ECO:0007669"/>
    <property type="project" value="UniProtKB-SubCell"/>
</dbReference>
<dbReference type="PANTHER" id="PTHR30151:SF38">
    <property type="entry name" value="ALIPHATIC SULFONATES TRANSPORT PERMEASE PROTEIN SSUC-RELATED"/>
    <property type="match status" value="1"/>
</dbReference>